<organism evidence="3 4">
    <name type="scientific">Kitasatospora paracochleata</name>
    <dbReference type="NCBI Taxonomy" id="58354"/>
    <lineage>
        <taxon>Bacteria</taxon>
        <taxon>Bacillati</taxon>
        <taxon>Actinomycetota</taxon>
        <taxon>Actinomycetes</taxon>
        <taxon>Kitasatosporales</taxon>
        <taxon>Streptomycetaceae</taxon>
        <taxon>Kitasatospora</taxon>
    </lineage>
</organism>
<feature type="domain" description="Amidase" evidence="2">
    <location>
        <begin position="28"/>
        <end position="418"/>
    </location>
</feature>
<dbReference type="Pfam" id="PF01425">
    <property type="entry name" value="Amidase"/>
    <property type="match status" value="1"/>
</dbReference>
<evidence type="ECO:0000259" key="2">
    <source>
        <dbReference type="Pfam" id="PF01425"/>
    </source>
</evidence>
<evidence type="ECO:0000256" key="1">
    <source>
        <dbReference type="SAM" id="MobiDB-lite"/>
    </source>
</evidence>
<dbReference type="PANTHER" id="PTHR11895">
    <property type="entry name" value="TRANSAMIDASE"/>
    <property type="match status" value="1"/>
</dbReference>
<dbReference type="EMBL" id="JAMZDX010000006">
    <property type="protein sequence ID" value="MCP2313309.1"/>
    <property type="molecule type" value="Genomic_DNA"/>
</dbReference>
<dbReference type="Proteomes" id="UP001206483">
    <property type="component" value="Unassembled WGS sequence"/>
</dbReference>
<dbReference type="InterPro" id="IPR023631">
    <property type="entry name" value="Amidase_dom"/>
</dbReference>
<dbReference type="SUPFAM" id="SSF75304">
    <property type="entry name" value="Amidase signature (AS) enzymes"/>
    <property type="match status" value="1"/>
</dbReference>
<sequence>MEPLIQPVSLVEEAAALRAGRPGPEEHVDRVFTRIDRTDPVVRAFVPEPGRHARLTAEALALADRTAHDAQGPPLYGVAVGIKDIIHVDGLPTHAGSALPPGVLGGPEGGAVRRLRAAGALIAGKTVTAEFAVRAPGPTRNPHDLGHTPGGSSSGSAAAVAAGMVPLALGTQTLGSVIRPAAYCGVVGFRPTHGRIPTDGVIANAPTLDAVGLFTSDLAGARLAAAVLCDSWTPAPEPAREPVLGVPTGAYLDRAHPAARDAYTRHLDGLGLPVRHVDAMPDFEDVMRHLFTINRYELAQVHAELFARFAALYRPETAAAIRRGQEVDRADYLAALAARSGFQRRLADLAADHGIDLWAVPAATGPAPRGLDSTGDAVMSAPWSYAGLPAITLPAGTAAGLPLGLQLVAPANADERLLALAALVQARADF</sequence>
<proteinExistence type="predicted"/>
<gene>
    <name evidence="3" type="ORF">FHR36_006490</name>
</gene>
<dbReference type="InterPro" id="IPR036928">
    <property type="entry name" value="AS_sf"/>
</dbReference>
<dbReference type="RefSeq" id="WP_253803030.1">
    <property type="nucleotide sequence ID" value="NZ_BAAAUB010000039.1"/>
</dbReference>
<dbReference type="PANTHER" id="PTHR11895:SF67">
    <property type="entry name" value="AMIDASE DOMAIN-CONTAINING PROTEIN"/>
    <property type="match status" value="1"/>
</dbReference>
<comment type="caution">
    <text evidence="3">The sequence shown here is derived from an EMBL/GenBank/DDBJ whole genome shotgun (WGS) entry which is preliminary data.</text>
</comment>
<accession>A0ABT1J7X9</accession>
<feature type="region of interest" description="Disordered" evidence="1">
    <location>
        <begin position="135"/>
        <end position="156"/>
    </location>
</feature>
<keyword evidence="4" id="KW-1185">Reference proteome</keyword>
<dbReference type="InterPro" id="IPR000120">
    <property type="entry name" value="Amidase"/>
</dbReference>
<evidence type="ECO:0000313" key="4">
    <source>
        <dbReference type="Proteomes" id="UP001206483"/>
    </source>
</evidence>
<dbReference type="Gene3D" id="3.90.1300.10">
    <property type="entry name" value="Amidase signature (AS) domain"/>
    <property type="match status" value="1"/>
</dbReference>
<name>A0ABT1J7X9_9ACTN</name>
<evidence type="ECO:0000313" key="3">
    <source>
        <dbReference type="EMBL" id="MCP2313309.1"/>
    </source>
</evidence>
<reference evidence="3 4" key="1">
    <citation type="submission" date="2022-06" db="EMBL/GenBank/DDBJ databases">
        <title>Sequencing the genomes of 1000 actinobacteria strains.</title>
        <authorList>
            <person name="Klenk H.-P."/>
        </authorList>
    </citation>
    <scope>NUCLEOTIDE SEQUENCE [LARGE SCALE GENOMIC DNA]</scope>
    <source>
        <strain evidence="3 4">DSM 41656</strain>
    </source>
</reference>
<protein>
    <submittedName>
        <fullName evidence="3">Asp-tRNA(Asn)/Glu-tRNA(Gln) amidotransferase A subunit family amidase</fullName>
    </submittedName>
</protein>